<evidence type="ECO:0000313" key="1">
    <source>
        <dbReference type="EMBL" id="KAJ9108943.1"/>
    </source>
</evidence>
<keyword evidence="2" id="KW-1185">Reference proteome</keyword>
<sequence length="447" mass="51315">MNFLAPSAQPIYREASKGPGMTSDHDIEAWDESQKRFGDDIYNKARGRLRHFWRQPRSSIALALGTIAVCGVLTCIYWRQGFKHSTDARLEEIEPQDQSSSKGAREIPLVSSPTIGLLKGTTPLQNNDFYLQVRSDLGLMAERSYVHGPRNLDDYRSSLATFINVAMPEELRPILHSGLIRYTDNGDRKVYLQKEYNRLLGVGEDPRTRRIWQMDPSPDYANSEPAASWKNHGENWEWKLLKDTDSSLYVRKHLTTSRLRDVWNLLPNGWLRTDMLRYLTLLLHGGISSESDTKLIKPISAWENGTALWQKGRGWLNDHGGKAESGERENEHHKATGMDELSPPSIVVGIAVDVKEREDWQKLARQPLQIAEWTIASTPYHPIILDTIRYMTHHAVESTEERFRRLYIVQWLLARGEKDMAKQIGEKDQKDPQIWRGTSSFTDAVLR</sequence>
<evidence type="ECO:0000313" key="2">
    <source>
        <dbReference type="Proteomes" id="UP001227268"/>
    </source>
</evidence>
<dbReference type="EMBL" id="JASBWT010000001">
    <property type="protein sequence ID" value="KAJ9108943.1"/>
    <property type="molecule type" value="Genomic_DNA"/>
</dbReference>
<accession>A0ACC2WBU7</accession>
<dbReference type="Proteomes" id="UP001227268">
    <property type="component" value="Unassembled WGS sequence"/>
</dbReference>
<organism evidence="1 2">
    <name type="scientific">Naganishia friedmannii</name>
    <dbReference type="NCBI Taxonomy" id="89922"/>
    <lineage>
        <taxon>Eukaryota</taxon>
        <taxon>Fungi</taxon>
        <taxon>Dikarya</taxon>
        <taxon>Basidiomycota</taxon>
        <taxon>Agaricomycotina</taxon>
        <taxon>Tremellomycetes</taxon>
        <taxon>Filobasidiales</taxon>
        <taxon>Filobasidiaceae</taxon>
        <taxon>Naganishia</taxon>
    </lineage>
</organism>
<gene>
    <name evidence="1" type="ORF">QFC21_000265</name>
</gene>
<protein>
    <submittedName>
        <fullName evidence="1">Uncharacterized protein</fullName>
    </submittedName>
</protein>
<proteinExistence type="predicted"/>
<name>A0ACC2WBU7_9TREE</name>
<reference evidence="1" key="1">
    <citation type="submission" date="2023-04" db="EMBL/GenBank/DDBJ databases">
        <title>Draft Genome sequencing of Naganishia species isolated from polar environments using Oxford Nanopore Technology.</title>
        <authorList>
            <person name="Leo P."/>
            <person name="Venkateswaran K."/>
        </authorList>
    </citation>
    <scope>NUCLEOTIDE SEQUENCE</scope>
    <source>
        <strain evidence="1">MNA-CCFEE 5423</strain>
    </source>
</reference>
<comment type="caution">
    <text evidence="1">The sequence shown here is derived from an EMBL/GenBank/DDBJ whole genome shotgun (WGS) entry which is preliminary data.</text>
</comment>